<evidence type="ECO:0000256" key="5">
    <source>
        <dbReference type="ARBA" id="ARBA00023288"/>
    </source>
</evidence>
<evidence type="ECO:0000256" key="2">
    <source>
        <dbReference type="ARBA" id="ARBA00022729"/>
    </source>
</evidence>
<dbReference type="SUPFAM" id="SSF53850">
    <property type="entry name" value="Periplasmic binding protein-like II"/>
    <property type="match status" value="1"/>
</dbReference>
<keyword evidence="1" id="KW-1003">Cell membrane</keyword>
<keyword evidence="8" id="KW-1185">Reference proteome</keyword>
<dbReference type="Gene3D" id="3.40.190.10">
    <property type="entry name" value="Periplasmic binding protein-like II"/>
    <property type="match status" value="2"/>
</dbReference>
<keyword evidence="2 6" id="KW-0732">Signal</keyword>
<reference evidence="8" key="1">
    <citation type="journal article" date="2019" name="Int. J. Syst. Evol. Microbiol.">
        <title>The Global Catalogue of Microorganisms (GCM) 10K type strain sequencing project: providing services to taxonomists for standard genome sequencing and annotation.</title>
        <authorList>
            <consortium name="The Broad Institute Genomics Platform"/>
            <consortium name="The Broad Institute Genome Sequencing Center for Infectious Disease"/>
            <person name="Wu L."/>
            <person name="Ma J."/>
        </authorList>
    </citation>
    <scope>NUCLEOTIDE SEQUENCE [LARGE SCALE GENOMIC DNA]</scope>
    <source>
        <strain evidence="8">CCUG 59129</strain>
    </source>
</reference>
<dbReference type="InterPro" id="IPR006059">
    <property type="entry name" value="SBP"/>
</dbReference>
<sequence>MGITTRWMGTATTIVLMTSLIVGCAGNGNNAGSNGNSGQTMMNTSSGNAGGAEASGTLQATGMPITQEPIELTFFTGLAGSNGSTPFEERLVYKEMEQLSNIKVNFQLVPFDGLTEKRNLALANGDYPDAFFTARVPSADLMRYGSEGVFVQLDELLEQYAPNLTALMEKYPALRKALTMPNGHIYSMPTFYDPEFLPMLIGTPLWIKQDWLEQLGMDEPQTIDEYYDYLVAVKSTDLNGNGKLDEIPYSGTGIFPLIEQLEGAWGVGTRGLGHKFVDVNPENNELRFFRTTDRYKEVLQFINKLYAEGLIDPDIFTQDSKTLYAKGSEERLASTINPNPITQFNGENYVGLGALKGPHGDQLYSHIKVPMVWPGAFAITDKNQHPEATVRWMDYFYGEEGAKLFFMGKEGESYETTTDGTLEFMDHIKNNPDGLTLDQALTNYVSWMGGSYPGYVKVDWFKGSESLPSAIDAGEKAAPHVIDDLWYNFNYTDEETEFMRTIGADMHTYIREMEAKFINGSASFKEWDKYVRTIENMGLEDYMTIYQTAADRYNGN</sequence>
<evidence type="ECO:0000256" key="6">
    <source>
        <dbReference type="SAM" id="SignalP"/>
    </source>
</evidence>
<dbReference type="RefSeq" id="WP_377564311.1">
    <property type="nucleotide sequence ID" value="NZ_JBHTJZ010000012.1"/>
</dbReference>
<organism evidence="7 8">
    <name type="scientific">Paenibacillus chungangensis</name>
    <dbReference type="NCBI Taxonomy" id="696535"/>
    <lineage>
        <taxon>Bacteria</taxon>
        <taxon>Bacillati</taxon>
        <taxon>Bacillota</taxon>
        <taxon>Bacilli</taxon>
        <taxon>Bacillales</taxon>
        <taxon>Paenibacillaceae</taxon>
        <taxon>Paenibacillus</taxon>
    </lineage>
</organism>
<evidence type="ECO:0000313" key="7">
    <source>
        <dbReference type="EMBL" id="MFD0959993.1"/>
    </source>
</evidence>
<proteinExistence type="predicted"/>
<dbReference type="Pfam" id="PF01547">
    <property type="entry name" value="SBP_bac_1"/>
    <property type="match status" value="1"/>
</dbReference>
<dbReference type="InterPro" id="IPR050490">
    <property type="entry name" value="Bact_solute-bd_prot1"/>
</dbReference>
<feature type="chain" id="PRO_5045064084" evidence="6">
    <location>
        <begin position="25"/>
        <end position="556"/>
    </location>
</feature>
<name>A0ABW3HR68_9BACL</name>
<protein>
    <submittedName>
        <fullName evidence="7">Extracellular solute-binding protein</fullName>
    </submittedName>
</protein>
<keyword evidence="5" id="KW-0449">Lipoprotein</keyword>
<dbReference type="EMBL" id="JBHTJZ010000012">
    <property type="protein sequence ID" value="MFD0959993.1"/>
    <property type="molecule type" value="Genomic_DNA"/>
</dbReference>
<evidence type="ECO:0000313" key="8">
    <source>
        <dbReference type="Proteomes" id="UP001596989"/>
    </source>
</evidence>
<feature type="signal peptide" evidence="6">
    <location>
        <begin position="1"/>
        <end position="24"/>
    </location>
</feature>
<accession>A0ABW3HR68</accession>
<dbReference type="Proteomes" id="UP001596989">
    <property type="component" value="Unassembled WGS sequence"/>
</dbReference>
<keyword evidence="4" id="KW-0564">Palmitate</keyword>
<dbReference type="PROSITE" id="PS51257">
    <property type="entry name" value="PROKAR_LIPOPROTEIN"/>
    <property type="match status" value="1"/>
</dbReference>
<dbReference type="PANTHER" id="PTHR43649:SF33">
    <property type="entry name" value="POLYGALACTURONAN_RHAMNOGALACTURONAN-BINDING PROTEIN YTCQ"/>
    <property type="match status" value="1"/>
</dbReference>
<gene>
    <name evidence="7" type="ORF">ACFQ2I_11365</name>
</gene>
<dbReference type="PANTHER" id="PTHR43649">
    <property type="entry name" value="ARABINOSE-BINDING PROTEIN-RELATED"/>
    <property type="match status" value="1"/>
</dbReference>
<evidence type="ECO:0000256" key="3">
    <source>
        <dbReference type="ARBA" id="ARBA00023136"/>
    </source>
</evidence>
<keyword evidence="3" id="KW-0472">Membrane</keyword>
<comment type="caution">
    <text evidence="7">The sequence shown here is derived from an EMBL/GenBank/DDBJ whole genome shotgun (WGS) entry which is preliminary data.</text>
</comment>
<evidence type="ECO:0000256" key="1">
    <source>
        <dbReference type="ARBA" id="ARBA00022475"/>
    </source>
</evidence>
<evidence type="ECO:0000256" key="4">
    <source>
        <dbReference type="ARBA" id="ARBA00023139"/>
    </source>
</evidence>